<name>A0ABY7WPB1_9SPHI</name>
<dbReference type="InterPro" id="IPR051906">
    <property type="entry name" value="TolC-like"/>
</dbReference>
<evidence type="ECO:0000256" key="2">
    <source>
        <dbReference type="ARBA" id="ARBA00007613"/>
    </source>
</evidence>
<evidence type="ECO:0000256" key="5">
    <source>
        <dbReference type="ARBA" id="ARBA00022692"/>
    </source>
</evidence>
<comment type="subcellular location">
    <subcellularLocation>
        <location evidence="1">Cell outer membrane</location>
    </subcellularLocation>
</comment>
<keyword evidence="3" id="KW-0813">Transport</keyword>
<dbReference type="Proteomes" id="UP001221558">
    <property type="component" value="Chromosome"/>
</dbReference>
<accession>A0ABY7WPB1</accession>
<dbReference type="Pfam" id="PF02321">
    <property type="entry name" value="OEP"/>
    <property type="match status" value="2"/>
</dbReference>
<feature type="coiled-coil region" evidence="8">
    <location>
        <begin position="133"/>
        <end position="190"/>
    </location>
</feature>
<keyword evidence="8" id="KW-0175">Coiled coil</keyword>
<proteinExistence type="inferred from homology"/>
<sequence length="441" mass="48939">MTKHNKIDVCRLLSIATLVMSILLSRSTSQESLRNVYSINDLFAIADSNSKTLKLSALAIAAAEAKVEEAKVDKLPSLSFSASAGYFGNVQIISYEDNLPSGTYPVPHFSNNYGLEASYVLYAGGVMNKNIVLSELQNKLTTLQYEKNKQEVRLLLVGHYIDLFVAQNQQEVYRQNIEQTQKLLAMMERRVERGVALRSDVLRTQLQLSSYELALTSVRNKISIVNKKLVETLALPTNTTILTETHIPIATAALSTAGYANNIDLQTAQVQIETAEKALGIAKASNSPVLALYGSSNLARPFMYDLPPLDLYAHIWTAGVTLSYQIDGLYKNKKKIKQAKIHVAESKMARELADEHVDVDYHELKIGYQESMEQLEVAKRDLALAQDNFTLVSNRYNAQLALITDLMDASASKVRAELQVKNAEAAIAFASYRILRLTGEI</sequence>
<keyword evidence="7" id="KW-0998">Cell outer membrane</keyword>
<evidence type="ECO:0000313" key="10">
    <source>
        <dbReference type="Proteomes" id="UP001221558"/>
    </source>
</evidence>
<protein>
    <submittedName>
        <fullName evidence="9">TolC family protein</fullName>
    </submittedName>
</protein>
<evidence type="ECO:0000256" key="4">
    <source>
        <dbReference type="ARBA" id="ARBA00022452"/>
    </source>
</evidence>
<dbReference type="SUPFAM" id="SSF56954">
    <property type="entry name" value="Outer membrane efflux proteins (OEP)"/>
    <property type="match status" value="1"/>
</dbReference>
<reference evidence="9 10" key="1">
    <citation type="submission" date="2023-02" db="EMBL/GenBank/DDBJ databases">
        <title>Genome sequence of Sphingobacterium sp. KACC 22765.</title>
        <authorList>
            <person name="Kim S."/>
            <person name="Heo J."/>
            <person name="Kwon S.-W."/>
        </authorList>
    </citation>
    <scope>NUCLEOTIDE SEQUENCE [LARGE SCALE GENOMIC DNA]</scope>
    <source>
        <strain evidence="9 10">KACC 22765</strain>
    </source>
</reference>
<keyword evidence="10" id="KW-1185">Reference proteome</keyword>
<evidence type="ECO:0000256" key="8">
    <source>
        <dbReference type="SAM" id="Coils"/>
    </source>
</evidence>
<evidence type="ECO:0000256" key="7">
    <source>
        <dbReference type="ARBA" id="ARBA00023237"/>
    </source>
</evidence>
<evidence type="ECO:0000256" key="1">
    <source>
        <dbReference type="ARBA" id="ARBA00004442"/>
    </source>
</evidence>
<evidence type="ECO:0000256" key="3">
    <source>
        <dbReference type="ARBA" id="ARBA00022448"/>
    </source>
</evidence>
<dbReference type="PANTHER" id="PTHR30026:SF20">
    <property type="entry name" value="OUTER MEMBRANE PROTEIN TOLC"/>
    <property type="match status" value="1"/>
</dbReference>
<dbReference type="InterPro" id="IPR003423">
    <property type="entry name" value="OMP_efflux"/>
</dbReference>
<gene>
    <name evidence="9" type="ORF">PQ465_02070</name>
</gene>
<evidence type="ECO:0000256" key="6">
    <source>
        <dbReference type="ARBA" id="ARBA00023136"/>
    </source>
</evidence>
<organism evidence="9 10">
    <name type="scientific">Sphingobacterium oryzagri</name>
    <dbReference type="NCBI Taxonomy" id="3025669"/>
    <lineage>
        <taxon>Bacteria</taxon>
        <taxon>Pseudomonadati</taxon>
        <taxon>Bacteroidota</taxon>
        <taxon>Sphingobacteriia</taxon>
        <taxon>Sphingobacteriales</taxon>
        <taxon>Sphingobacteriaceae</taxon>
        <taxon>Sphingobacterium</taxon>
    </lineage>
</organism>
<keyword evidence="4" id="KW-1134">Transmembrane beta strand</keyword>
<dbReference type="RefSeq" id="WP_274267906.1">
    <property type="nucleotide sequence ID" value="NZ_CP117880.1"/>
</dbReference>
<feature type="coiled-coil region" evidence="8">
    <location>
        <begin position="368"/>
        <end position="426"/>
    </location>
</feature>
<evidence type="ECO:0000313" key="9">
    <source>
        <dbReference type="EMBL" id="WDF69179.1"/>
    </source>
</evidence>
<comment type="similarity">
    <text evidence="2">Belongs to the outer membrane factor (OMF) (TC 1.B.17) family.</text>
</comment>
<keyword evidence="6" id="KW-0472">Membrane</keyword>
<dbReference type="EMBL" id="CP117880">
    <property type="protein sequence ID" value="WDF69179.1"/>
    <property type="molecule type" value="Genomic_DNA"/>
</dbReference>
<keyword evidence="5" id="KW-0812">Transmembrane</keyword>
<dbReference type="PANTHER" id="PTHR30026">
    <property type="entry name" value="OUTER MEMBRANE PROTEIN TOLC"/>
    <property type="match status" value="1"/>
</dbReference>
<dbReference type="Gene3D" id="1.20.1600.10">
    <property type="entry name" value="Outer membrane efflux proteins (OEP)"/>
    <property type="match status" value="1"/>
</dbReference>